<dbReference type="Gene3D" id="2.40.10.10">
    <property type="entry name" value="Trypsin-like serine proteases"/>
    <property type="match status" value="2"/>
</dbReference>
<dbReference type="Proteomes" id="UP000280685">
    <property type="component" value="Chromosome 3"/>
</dbReference>
<name>A0ABY6S526_PODCO</name>
<dbReference type="InterPro" id="IPR009003">
    <property type="entry name" value="Peptidase_S1_PA"/>
</dbReference>
<dbReference type="InterPro" id="IPR043504">
    <property type="entry name" value="Peptidase_S1_PA_chymotrypsin"/>
</dbReference>
<proteinExistence type="predicted"/>
<organism evidence="2 3">
    <name type="scientific">Podospora comata</name>
    <dbReference type="NCBI Taxonomy" id="48703"/>
    <lineage>
        <taxon>Eukaryota</taxon>
        <taxon>Fungi</taxon>
        <taxon>Dikarya</taxon>
        <taxon>Ascomycota</taxon>
        <taxon>Pezizomycotina</taxon>
        <taxon>Sordariomycetes</taxon>
        <taxon>Sordariomycetidae</taxon>
        <taxon>Sordariales</taxon>
        <taxon>Podosporaceae</taxon>
        <taxon>Podospora</taxon>
    </lineage>
</organism>
<feature type="region of interest" description="Disordered" evidence="1">
    <location>
        <begin position="36"/>
        <end position="62"/>
    </location>
</feature>
<sequence>MRANRLIMSLIAARIRAQRKQLAGSTSGTEIHLADETETPVPPLPSQPAAKPNITALPTKPPISLTRLPRDDHNLLLKKQHFLQKYAITVPRTLKRNAPHAVSATLVFAQQEAGTAVCIHPSGLLLTCAHCVAGDETELDLEKVHWLLFASGRAVSAKCLAWDSQRDLALLQVTAASAAAPGDLPEGVSFPSVTLADGAPQLGAGLVCIGHPGSEDLEASEAGVSTGYDVLHLSSGSFCGYAEGQDVQDNSEIGALQHDCWTYWGHSGAPLLDARTGKLVGMHSSWDDETGMRRGVALEAIKMFLKARV</sequence>
<dbReference type="PANTHER" id="PTHR43019">
    <property type="entry name" value="SERINE ENDOPROTEASE DEGS"/>
    <property type="match status" value="1"/>
</dbReference>
<evidence type="ECO:0000313" key="2">
    <source>
        <dbReference type="EMBL" id="VBB76693.1"/>
    </source>
</evidence>
<dbReference type="EMBL" id="LR026966">
    <property type="protein sequence ID" value="VBB76693.1"/>
    <property type="molecule type" value="Genomic_DNA"/>
</dbReference>
<reference evidence="2" key="1">
    <citation type="submission" date="2018-02" db="EMBL/GenBank/DDBJ databases">
        <authorList>
            <person name="Silar P."/>
        </authorList>
    </citation>
    <scope>NUCLEOTIDE SEQUENCE [LARGE SCALE GENOMIC DNA]</scope>
    <source>
        <strain evidence="2">T</strain>
    </source>
</reference>
<protein>
    <recommendedName>
        <fullName evidence="4">Serine protease</fullName>
    </recommendedName>
</protein>
<dbReference type="Pfam" id="PF13365">
    <property type="entry name" value="Trypsin_2"/>
    <property type="match status" value="1"/>
</dbReference>
<keyword evidence="3" id="KW-1185">Reference proteome</keyword>
<dbReference type="SUPFAM" id="SSF50494">
    <property type="entry name" value="Trypsin-like serine proteases"/>
    <property type="match status" value="1"/>
</dbReference>
<evidence type="ECO:0000313" key="3">
    <source>
        <dbReference type="Proteomes" id="UP000280685"/>
    </source>
</evidence>
<evidence type="ECO:0000256" key="1">
    <source>
        <dbReference type="SAM" id="MobiDB-lite"/>
    </source>
</evidence>
<evidence type="ECO:0008006" key="4">
    <source>
        <dbReference type="Google" id="ProtNLM"/>
    </source>
</evidence>
<gene>
    <name evidence="2" type="ORF">PODCO_301090</name>
</gene>
<dbReference type="PANTHER" id="PTHR43019:SF23">
    <property type="entry name" value="PROTEASE DO-LIKE 5, CHLOROPLASTIC"/>
    <property type="match status" value="1"/>
</dbReference>
<accession>A0ABY6S526</accession>